<sequence>MQEYKFGLHCYISHEFYQYLDNIDSDACGGQNQRVQLCNPSTARQKSKVTPALILRFLAVMK</sequence>
<dbReference type="KEGG" id="nfl:COO91_00590"/>
<dbReference type="Proteomes" id="UP000232003">
    <property type="component" value="Chromosome"/>
</dbReference>
<organism evidence="1 2">
    <name type="scientific">Nostoc flagelliforme CCNUN1</name>
    <dbReference type="NCBI Taxonomy" id="2038116"/>
    <lineage>
        <taxon>Bacteria</taxon>
        <taxon>Bacillati</taxon>
        <taxon>Cyanobacteriota</taxon>
        <taxon>Cyanophyceae</taxon>
        <taxon>Nostocales</taxon>
        <taxon>Nostocaceae</taxon>
        <taxon>Nostoc</taxon>
    </lineage>
</organism>
<evidence type="ECO:0000313" key="1">
    <source>
        <dbReference type="EMBL" id="AUB34761.1"/>
    </source>
</evidence>
<evidence type="ECO:0000313" key="2">
    <source>
        <dbReference type="Proteomes" id="UP000232003"/>
    </source>
</evidence>
<reference evidence="1 2" key="1">
    <citation type="submission" date="2017-11" db="EMBL/GenBank/DDBJ databases">
        <title>Complete genome of a free-living desiccation-tolerant cyanobacterium and its photosynthetic adaptation to extreme terrestrial habitat.</title>
        <authorList>
            <person name="Shang J."/>
        </authorList>
    </citation>
    <scope>NUCLEOTIDE SEQUENCE [LARGE SCALE GENOMIC DNA]</scope>
    <source>
        <strain evidence="1 2">CCNUN1</strain>
    </source>
</reference>
<dbReference type="EMBL" id="CP024785">
    <property type="protein sequence ID" value="AUB34761.1"/>
    <property type="molecule type" value="Genomic_DNA"/>
</dbReference>
<name>A0A2K8SH32_9NOSO</name>
<dbReference type="RefSeq" id="WP_100897272.1">
    <property type="nucleotide sequence ID" value="NZ_CAWNNC010000001.1"/>
</dbReference>
<accession>A0A2K8SH32</accession>
<keyword evidence="2" id="KW-1185">Reference proteome</keyword>
<protein>
    <submittedName>
        <fullName evidence="1">Uncharacterized protein</fullName>
    </submittedName>
</protein>
<proteinExistence type="predicted"/>
<dbReference type="AlphaFoldDB" id="A0A2K8SH32"/>
<gene>
    <name evidence="1" type="ORF">COO91_00590</name>
</gene>